<dbReference type="Pfam" id="PF07690">
    <property type="entry name" value="MFS_1"/>
    <property type="match status" value="1"/>
</dbReference>
<evidence type="ECO:0000256" key="4">
    <source>
        <dbReference type="SAM" id="Phobius"/>
    </source>
</evidence>
<reference evidence="6 7" key="1">
    <citation type="submission" date="2020-06" db="EMBL/GenBank/DDBJ databases">
        <title>Pseudomonas eucalypticola sp. nov., an endophyte of Eucalyptus dunnii leaves with biocontrol ability of eucalyptus leaf blight.</title>
        <authorList>
            <person name="Liu Y."/>
            <person name="Song Z."/>
            <person name="Zeng H."/>
            <person name="Lu M."/>
            <person name="Wang X."/>
            <person name="Lian X."/>
            <person name="Zhang Q."/>
        </authorList>
    </citation>
    <scope>NUCLEOTIDE SEQUENCE [LARGE SCALE GENOMIC DNA]</scope>
    <source>
        <strain evidence="6 7">NP-1</strain>
    </source>
</reference>
<proteinExistence type="predicted"/>
<protein>
    <submittedName>
        <fullName evidence="6">MFS transporter</fullName>
    </submittedName>
</protein>
<feature type="transmembrane region" description="Helical" evidence="4">
    <location>
        <begin position="143"/>
        <end position="165"/>
    </location>
</feature>
<keyword evidence="7" id="KW-1185">Reference proteome</keyword>
<feature type="transmembrane region" description="Helical" evidence="4">
    <location>
        <begin position="171"/>
        <end position="196"/>
    </location>
</feature>
<feature type="transmembrane region" description="Helical" evidence="4">
    <location>
        <begin position="306"/>
        <end position="325"/>
    </location>
</feature>
<evidence type="ECO:0000313" key="7">
    <source>
        <dbReference type="Proteomes" id="UP000509568"/>
    </source>
</evidence>
<feature type="domain" description="Major facilitator superfamily (MFS) profile" evidence="5">
    <location>
        <begin position="17"/>
        <end position="392"/>
    </location>
</feature>
<name>A0A7D5D7Q5_9PSED</name>
<keyword evidence="2 4" id="KW-1133">Transmembrane helix</keyword>
<feature type="transmembrane region" description="Helical" evidence="4">
    <location>
        <begin position="282"/>
        <end position="300"/>
    </location>
</feature>
<evidence type="ECO:0000313" key="6">
    <source>
        <dbReference type="EMBL" id="QKZ05459.1"/>
    </source>
</evidence>
<dbReference type="Proteomes" id="UP000509568">
    <property type="component" value="Chromosome"/>
</dbReference>
<dbReference type="CDD" id="cd17478">
    <property type="entry name" value="MFS_FsR"/>
    <property type="match status" value="1"/>
</dbReference>
<dbReference type="EMBL" id="CP056030">
    <property type="protein sequence ID" value="QKZ05459.1"/>
    <property type="molecule type" value="Genomic_DNA"/>
</dbReference>
<evidence type="ECO:0000256" key="1">
    <source>
        <dbReference type="ARBA" id="ARBA00022692"/>
    </source>
</evidence>
<dbReference type="SUPFAM" id="SSF103473">
    <property type="entry name" value="MFS general substrate transporter"/>
    <property type="match status" value="1"/>
</dbReference>
<feature type="transmembrane region" description="Helical" evidence="4">
    <location>
        <begin position="50"/>
        <end position="71"/>
    </location>
</feature>
<keyword evidence="1 4" id="KW-0812">Transmembrane</keyword>
<feature type="transmembrane region" description="Helical" evidence="4">
    <location>
        <begin position="216"/>
        <end position="240"/>
    </location>
</feature>
<dbReference type="PANTHER" id="PTHR43129">
    <property type="entry name" value="FOSMIDOMYCIN RESISTANCE PROTEIN"/>
    <property type="match status" value="1"/>
</dbReference>
<dbReference type="Gene3D" id="1.20.1250.20">
    <property type="entry name" value="MFS general substrate transporter like domains"/>
    <property type="match status" value="2"/>
</dbReference>
<dbReference type="AlphaFoldDB" id="A0A7D5D7Q5"/>
<dbReference type="GO" id="GO:0005886">
    <property type="term" value="C:plasma membrane"/>
    <property type="evidence" value="ECO:0007669"/>
    <property type="project" value="TreeGrafter"/>
</dbReference>
<keyword evidence="3 4" id="KW-0472">Membrane</keyword>
<feature type="transmembrane region" description="Helical" evidence="4">
    <location>
        <begin position="252"/>
        <end position="270"/>
    </location>
</feature>
<dbReference type="InterPro" id="IPR036259">
    <property type="entry name" value="MFS_trans_sf"/>
</dbReference>
<evidence type="ECO:0000256" key="3">
    <source>
        <dbReference type="ARBA" id="ARBA00023136"/>
    </source>
</evidence>
<evidence type="ECO:0000256" key="2">
    <source>
        <dbReference type="ARBA" id="ARBA00022989"/>
    </source>
</evidence>
<dbReference type="GO" id="GO:0022857">
    <property type="term" value="F:transmembrane transporter activity"/>
    <property type="evidence" value="ECO:0007669"/>
    <property type="project" value="InterPro"/>
</dbReference>
<dbReference type="KEGG" id="pez:HWQ56_17310"/>
<accession>A0A7D5D7Q5</accession>
<dbReference type="PROSITE" id="PS50850">
    <property type="entry name" value="MFS"/>
    <property type="match status" value="1"/>
</dbReference>
<dbReference type="InterPro" id="IPR011701">
    <property type="entry name" value="MFS"/>
</dbReference>
<feature type="transmembrane region" description="Helical" evidence="4">
    <location>
        <begin position="337"/>
        <end position="358"/>
    </location>
</feature>
<dbReference type="InterPro" id="IPR020846">
    <property type="entry name" value="MFS_dom"/>
</dbReference>
<feature type="transmembrane region" description="Helical" evidence="4">
    <location>
        <begin position="364"/>
        <end position="386"/>
    </location>
</feature>
<dbReference type="PANTHER" id="PTHR43129:SF1">
    <property type="entry name" value="FOSMIDOMYCIN RESISTANCE PROTEIN"/>
    <property type="match status" value="1"/>
</dbReference>
<gene>
    <name evidence="6" type="ORF">HWQ56_17310</name>
</gene>
<sequence>MPAGPAMTRTSRTTLPLLLLLAGAHVFNDLFQAVLPSLYPRLKLDLHLTYAQIGLVTLAFHACGSLCQPLVGALVDRFELPRLLPLSMLCMAAGMGLLGMAEGFQGLLAAAAVVGLGSSLFHPQGSRLARQLAAGRPGLAQSLFQLGGNIGSALGPLLLAALLSMPLARGALWLLGLGLAGAGLLAWLVTAVPNAVGPAAPRQRPTPLTADVRRPLALLAVLVLSKYVYLAAMANYYTFFLIERFQLSTAQAQVQLFVFLAAIAAGTLIGGPLGDRIGRKPVVVMSILGACPFTLLLPYVSLPWTLVLAVLIGLVLASAFAAILVMAQDLLPGRTGLVAGLFFGLTFGVSGVAAAGLGQLADQVGMVAMFRLCAALPLLGVLGLALPGTPALPRPQPAG</sequence>
<evidence type="ECO:0000259" key="5">
    <source>
        <dbReference type="PROSITE" id="PS50850"/>
    </source>
</evidence>
<organism evidence="6 7">
    <name type="scientific">Pseudomonas eucalypticola</name>
    <dbReference type="NCBI Taxonomy" id="2599595"/>
    <lineage>
        <taxon>Bacteria</taxon>
        <taxon>Pseudomonadati</taxon>
        <taxon>Pseudomonadota</taxon>
        <taxon>Gammaproteobacteria</taxon>
        <taxon>Pseudomonadales</taxon>
        <taxon>Pseudomonadaceae</taxon>
        <taxon>Pseudomonas</taxon>
    </lineage>
</organism>